<proteinExistence type="predicted"/>
<dbReference type="AlphaFoldDB" id="A0A4Y7Q3F1"/>
<protein>
    <submittedName>
        <fullName evidence="1">Uncharacterized protein</fullName>
    </submittedName>
</protein>
<gene>
    <name evidence="1" type="ORF">BD410DRAFT_828905</name>
</gene>
<dbReference type="Gene3D" id="1.20.1280.50">
    <property type="match status" value="1"/>
</dbReference>
<accession>A0A4Y7Q3F1</accession>
<dbReference type="PANTHER" id="PTHR38926:SF5">
    <property type="entry name" value="F-BOX AND LEUCINE-RICH REPEAT PROTEIN 6"/>
    <property type="match status" value="1"/>
</dbReference>
<dbReference type="Proteomes" id="UP000294933">
    <property type="component" value="Unassembled WGS sequence"/>
</dbReference>
<sequence>MLAKVTSLIPVQILRRIFEWKHIKHINELPVELLVEIFLCCLPMRSFPRPSTREAPLLLGRICRVWRSVSLDTPQLWAQITLENSEWGWRPPVNAWNSENFQNFGIKEWLRRSGNTPLSFKIGNHSGDHIFSPSVILALQAEAHRWKAVSLETNCLCIYRILQVLRSPETTPMLTSLHLLTLIESKTFMPIPSAPKLSSFYLQLATDDIFLSGSRFHGLRELRISLCGSSSPQVYSLIFTQCQLLEILEIKSSPSFPLCHSATVLVKHALQHLRSFIFVGRGDHAQPELWILDLLDAPALNSLAISIWKNYRYGQVDEATHLSDFLMRCGGQLQRLMLTGDFLSHDDFIHSIRHTPILESLSIESIILSGDMTTLYPSLAQIDILVTKLSGDIFMIAVNTILSRWKYSGWKEDARTISPVTIRVPWYALSTVRTHPEVQKCIQQGLRVVQLPSTEESWWMPHVEPVDA</sequence>
<dbReference type="OrthoDB" id="2269034at2759"/>
<evidence type="ECO:0000313" key="1">
    <source>
        <dbReference type="EMBL" id="TDL21662.1"/>
    </source>
</evidence>
<keyword evidence="2" id="KW-1185">Reference proteome</keyword>
<dbReference type="STRING" id="50990.A0A4Y7Q3F1"/>
<reference evidence="1 2" key="1">
    <citation type="submission" date="2018-06" db="EMBL/GenBank/DDBJ databases">
        <title>A transcriptomic atlas of mushroom development highlights an independent origin of complex multicellularity.</title>
        <authorList>
            <consortium name="DOE Joint Genome Institute"/>
            <person name="Krizsan K."/>
            <person name="Almasi E."/>
            <person name="Merenyi Z."/>
            <person name="Sahu N."/>
            <person name="Viragh M."/>
            <person name="Koszo T."/>
            <person name="Mondo S."/>
            <person name="Kiss B."/>
            <person name="Balint B."/>
            <person name="Kues U."/>
            <person name="Barry K."/>
            <person name="Hegedus J.C."/>
            <person name="Henrissat B."/>
            <person name="Johnson J."/>
            <person name="Lipzen A."/>
            <person name="Ohm R."/>
            <person name="Nagy I."/>
            <person name="Pangilinan J."/>
            <person name="Yan J."/>
            <person name="Xiong Y."/>
            <person name="Grigoriev I.V."/>
            <person name="Hibbett D.S."/>
            <person name="Nagy L.G."/>
        </authorList>
    </citation>
    <scope>NUCLEOTIDE SEQUENCE [LARGE SCALE GENOMIC DNA]</scope>
    <source>
        <strain evidence="1 2">SZMC22713</strain>
    </source>
</reference>
<name>A0A4Y7Q3F1_9AGAM</name>
<dbReference type="EMBL" id="ML170179">
    <property type="protein sequence ID" value="TDL21662.1"/>
    <property type="molecule type" value="Genomic_DNA"/>
</dbReference>
<dbReference type="SUPFAM" id="SSF52047">
    <property type="entry name" value="RNI-like"/>
    <property type="match status" value="1"/>
</dbReference>
<evidence type="ECO:0000313" key="2">
    <source>
        <dbReference type="Proteomes" id="UP000294933"/>
    </source>
</evidence>
<dbReference type="PANTHER" id="PTHR38926">
    <property type="entry name" value="F-BOX DOMAIN CONTAINING PROTEIN, EXPRESSED"/>
    <property type="match status" value="1"/>
</dbReference>
<dbReference type="VEuPathDB" id="FungiDB:BD410DRAFT_828905"/>
<organism evidence="1 2">
    <name type="scientific">Rickenella mellea</name>
    <dbReference type="NCBI Taxonomy" id="50990"/>
    <lineage>
        <taxon>Eukaryota</taxon>
        <taxon>Fungi</taxon>
        <taxon>Dikarya</taxon>
        <taxon>Basidiomycota</taxon>
        <taxon>Agaricomycotina</taxon>
        <taxon>Agaricomycetes</taxon>
        <taxon>Hymenochaetales</taxon>
        <taxon>Rickenellaceae</taxon>
        <taxon>Rickenella</taxon>
    </lineage>
</organism>